<feature type="region of interest" description="Disordered" evidence="1">
    <location>
        <begin position="26"/>
        <end position="110"/>
    </location>
</feature>
<gene>
    <name evidence="3" type="ORF">LTR16_003610</name>
</gene>
<dbReference type="Proteomes" id="UP001357485">
    <property type="component" value="Unassembled WGS sequence"/>
</dbReference>
<evidence type="ECO:0008006" key="5">
    <source>
        <dbReference type="Google" id="ProtNLM"/>
    </source>
</evidence>
<protein>
    <recommendedName>
        <fullName evidence="5">Secreted protein</fullName>
    </recommendedName>
</protein>
<feature type="signal peptide" evidence="2">
    <location>
        <begin position="1"/>
        <end position="23"/>
    </location>
</feature>
<feature type="compositionally biased region" description="Polar residues" evidence="1">
    <location>
        <begin position="229"/>
        <end position="240"/>
    </location>
</feature>
<feature type="region of interest" description="Disordered" evidence="1">
    <location>
        <begin position="217"/>
        <end position="241"/>
    </location>
</feature>
<evidence type="ECO:0000313" key="4">
    <source>
        <dbReference type="Proteomes" id="UP001357485"/>
    </source>
</evidence>
<evidence type="ECO:0000256" key="2">
    <source>
        <dbReference type="SAM" id="SignalP"/>
    </source>
</evidence>
<accession>A0ABR0LXX4</accession>
<feature type="compositionally biased region" description="Polar residues" evidence="1">
    <location>
        <begin position="46"/>
        <end position="62"/>
    </location>
</feature>
<feature type="chain" id="PRO_5047167280" description="Secreted protein" evidence="2">
    <location>
        <begin position="24"/>
        <end position="289"/>
    </location>
</feature>
<sequence length="289" mass="31373">MNSIKVSLFTCACFLQRLATALATRAPTDPDTATNARASTPRKETSGPSQNLGHATTTQSQGLRIELTPRKPSGAEENHNQPITRGGSVSRGLIREPTNQTPNQVSDEVESDVQAVDLPLAVEKRDFDVRPKTSLLSSSRLSHNRQVPLHHAVDPGCETRLCAQRGLLPGSPDMGRERREDISMQVKLQDSAALHITKKRKLKLHILQKPTHLSSVQQSHACPAPVSDGTVSDTGTSASAKNGYDASCRENMLCKAVQIPSWPVGQDQRTAIDRLCLVFALVATRTSHL</sequence>
<feature type="compositionally biased region" description="Low complexity" evidence="1">
    <location>
        <begin position="26"/>
        <end position="38"/>
    </location>
</feature>
<organism evidence="3 4">
    <name type="scientific">Cryomyces antarcticus</name>
    <dbReference type="NCBI Taxonomy" id="329879"/>
    <lineage>
        <taxon>Eukaryota</taxon>
        <taxon>Fungi</taxon>
        <taxon>Dikarya</taxon>
        <taxon>Ascomycota</taxon>
        <taxon>Pezizomycotina</taxon>
        <taxon>Dothideomycetes</taxon>
        <taxon>Dothideomycetes incertae sedis</taxon>
        <taxon>Cryomyces</taxon>
    </lineage>
</organism>
<keyword evidence="4" id="KW-1185">Reference proteome</keyword>
<proteinExistence type="predicted"/>
<comment type="caution">
    <text evidence="3">The sequence shown here is derived from an EMBL/GenBank/DDBJ whole genome shotgun (WGS) entry which is preliminary data.</text>
</comment>
<feature type="compositionally biased region" description="Polar residues" evidence="1">
    <location>
        <begin position="97"/>
        <end position="106"/>
    </location>
</feature>
<dbReference type="EMBL" id="JAVRRA010008603">
    <property type="protein sequence ID" value="KAK5256281.1"/>
    <property type="molecule type" value="Genomic_DNA"/>
</dbReference>
<evidence type="ECO:0000256" key="1">
    <source>
        <dbReference type="SAM" id="MobiDB-lite"/>
    </source>
</evidence>
<feature type="non-terminal residue" evidence="3">
    <location>
        <position position="289"/>
    </location>
</feature>
<evidence type="ECO:0000313" key="3">
    <source>
        <dbReference type="EMBL" id="KAK5256281.1"/>
    </source>
</evidence>
<feature type="compositionally biased region" description="Basic and acidic residues" evidence="1">
    <location>
        <begin position="67"/>
        <end position="79"/>
    </location>
</feature>
<name>A0ABR0LXX4_9PEZI</name>
<keyword evidence="2" id="KW-0732">Signal</keyword>
<reference evidence="3 4" key="1">
    <citation type="submission" date="2023-08" db="EMBL/GenBank/DDBJ databases">
        <title>Black Yeasts Isolated from many extreme environments.</title>
        <authorList>
            <person name="Coleine C."/>
            <person name="Stajich J.E."/>
            <person name="Selbmann L."/>
        </authorList>
    </citation>
    <scope>NUCLEOTIDE SEQUENCE [LARGE SCALE GENOMIC DNA]</scope>
    <source>
        <strain evidence="3 4">CCFEE 536</strain>
    </source>
</reference>